<accession>A0A370NGB3</accession>
<sequence length="174" mass="20186">MNQNKIIVSNSVEALFYEDENNKLLPESSAEADHLPIEALVVSDRDSDDTCDEDDDDYDDACEDKPRTLDEIYEAIKRLRKQVWYNRCYLANRQEIEEGAVKIVSHGEWYANPERQNCIVDDIWAGAQKTAKEIEDEFDEDDLIVFNGYELEMLHGKLSALRWAVGNDWDFLDT</sequence>
<evidence type="ECO:0000313" key="2">
    <source>
        <dbReference type="Proteomes" id="UP000254875"/>
    </source>
</evidence>
<dbReference type="AlphaFoldDB" id="A0A370NGB3"/>
<organism evidence="1 2">
    <name type="scientific">Paraburkholderia lacunae</name>
    <dbReference type="NCBI Taxonomy" id="2211104"/>
    <lineage>
        <taxon>Bacteria</taxon>
        <taxon>Pseudomonadati</taxon>
        <taxon>Pseudomonadota</taxon>
        <taxon>Betaproteobacteria</taxon>
        <taxon>Burkholderiales</taxon>
        <taxon>Burkholderiaceae</taxon>
        <taxon>Paraburkholderia</taxon>
    </lineage>
</organism>
<dbReference type="RefSeq" id="WP_115098972.1">
    <property type="nucleotide sequence ID" value="NZ_QHKS01000001.1"/>
</dbReference>
<dbReference type="EMBL" id="QHKS01000001">
    <property type="protein sequence ID" value="RDK04613.1"/>
    <property type="molecule type" value="Genomic_DNA"/>
</dbReference>
<evidence type="ECO:0000313" key="1">
    <source>
        <dbReference type="EMBL" id="RDK04613.1"/>
    </source>
</evidence>
<proteinExistence type="predicted"/>
<gene>
    <name evidence="1" type="ORF">DLM46_01720</name>
</gene>
<protein>
    <submittedName>
        <fullName evidence="1">Uncharacterized protein</fullName>
    </submittedName>
</protein>
<dbReference type="Proteomes" id="UP000254875">
    <property type="component" value="Unassembled WGS sequence"/>
</dbReference>
<name>A0A370NGB3_9BURK</name>
<dbReference type="OrthoDB" id="8685584at2"/>
<comment type="caution">
    <text evidence="1">The sequence shown here is derived from an EMBL/GenBank/DDBJ whole genome shotgun (WGS) entry which is preliminary data.</text>
</comment>
<keyword evidence="2" id="KW-1185">Reference proteome</keyword>
<reference evidence="2" key="1">
    <citation type="submission" date="2018-05" db="EMBL/GenBank/DDBJ databases">
        <authorList>
            <person name="Feng T."/>
        </authorList>
    </citation>
    <scope>NUCLEOTIDE SEQUENCE [LARGE SCALE GENOMIC DNA]</scope>
    <source>
        <strain evidence="2">S27</strain>
    </source>
</reference>